<dbReference type="InterPro" id="IPR054566">
    <property type="entry name" value="ManC/GMP-like_b-helix"/>
</dbReference>
<dbReference type="InterPro" id="IPR049577">
    <property type="entry name" value="GMPP_N"/>
</dbReference>
<dbReference type="Pfam" id="PF00483">
    <property type="entry name" value="NTP_transferase"/>
    <property type="match status" value="1"/>
</dbReference>
<proteinExistence type="inferred from homology"/>
<protein>
    <recommendedName>
        <fullName evidence="6">Mannose-1-phosphate guanylyltransferase</fullName>
    </recommendedName>
</protein>
<dbReference type="Proteomes" id="UP001059971">
    <property type="component" value="Chromosome 1"/>
</dbReference>
<gene>
    <name evidence="4" type="ORF">SBA_ch1_14200</name>
</gene>
<dbReference type="InterPro" id="IPR005835">
    <property type="entry name" value="NTP_transferase_dom"/>
</dbReference>
<dbReference type="PANTHER" id="PTHR46390:SF1">
    <property type="entry name" value="MANNOSE-1-PHOSPHATE GUANYLYLTRANSFERASE"/>
    <property type="match status" value="1"/>
</dbReference>
<feature type="domain" description="Nucleotidyl transferase" evidence="2">
    <location>
        <begin position="14"/>
        <end position="297"/>
    </location>
</feature>
<dbReference type="SUPFAM" id="SSF159283">
    <property type="entry name" value="Guanosine diphospho-D-mannose pyrophosphorylase/mannose-6-phosphate isomerase linker domain"/>
    <property type="match status" value="1"/>
</dbReference>
<dbReference type="InterPro" id="IPR029044">
    <property type="entry name" value="Nucleotide-diphossugar_trans"/>
</dbReference>
<name>A0ABM7FVT8_9SPHN</name>
<dbReference type="Pfam" id="PF22640">
    <property type="entry name" value="ManC_GMP_beta-helix"/>
    <property type="match status" value="1"/>
</dbReference>
<dbReference type="RefSeq" id="WP_261936364.1">
    <property type="nucleotide sequence ID" value="NZ_AP018817.1"/>
</dbReference>
<evidence type="ECO:0000313" key="4">
    <source>
        <dbReference type="EMBL" id="BBF69220.1"/>
    </source>
</evidence>
<comment type="similarity">
    <text evidence="1">Belongs to the mannose-6-phosphate isomerase type 2 family.</text>
</comment>
<dbReference type="Gene3D" id="3.90.550.10">
    <property type="entry name" value="Spore Coat Polysaccharide Biosynthesis Protein SpsA, Chain A"/>
    <property type="match status" value="1"/>
</dbReference>
<dbReference type="NCBIfam" id="TIGR01479">
    <property type="entry name" value="GMP_PMI"/>
    <property type="match status" value="1"/>
</dbReference>
<dbReference type="SUPFAM" id="SSF53448">
    <property type="entry name" value="Nucleotide-diphospho-sugar transferases"/>
    <property type="match status" value="1"/>
</dbReference>
<keyword evidence="5" id="KW-1185">Reference proteome</keyword>
<dbReference type="EMBL" id="AP018817">
    <property type="protein sequence ID" value="BBF69220.1"/>
    <property type="molecule type" value="Genomic_DNA"/>
</dbReference>
<feature type="domain" description="MannoseP isomerase/GMP-like beta-helix" evidence="3">
    <location>
        <begin position="306"/>
        <end position="357"/>
    </location>
</feature>
<dbReference type="InterPro" id="IPR006375">
    <property type="entry name" value="Man1P_GuaTrfase/Man6P_Isoase"/>
</dbReference>
<evidence type="ECO:0000259" key="2">
    <source>
        <dbReference type="Pfam" id="PF00483"/>
    </source>
</evidence>
<reference evidence="4" key="1">
    <citation type="submission" date="2018-07" db="EMBL/GenBank/DDBJ databases">
        <title>Complete genome sequence of Sphingomonas bisphenolicum strain AO1, a bisphenol A degradative bacterium isolated from Japanese farm field.</title>
        <authorList>
            <person name="Murakami M."/>
            <person name="Koh M."/>
            <person name="Koba S."/>
            <person name="Matsumura Y."/>
        </authorList>
    </citation>
    <scope>NUCLEOTIDE SEQUENCE</scope>
    <source>
        <strain evidence="4">AO1</strain>
    </source>
</reference>
<dbReference type="CDD" id="cd02509">
    <property type="entry name" value="GDP-M1P_Guanylyltransferase"/>
    <property type="match status" value="1"/>
</dbReference>
<evidence type="ECO:0000259" key="3">
    <source>
        <dbReference type="Pfam" id="PF22640"/>
    </source>
</evidence>
<sequence length="373" mass="40175">MPEQPVDSHIAIHPVILSGGSGTRLWPLSQSKRPKQFIPLITDKTMMQDTALRLPAHEGFAEPIIVSSAGHADTVIEQMRDMDMPPSAVFLEPAGRNTAAAITLPALWLLEQQDDALMLVMPSDHVIADVDSFRRAIALALPAAADGQLVVFGIHAAHAETGYGYIAQGAPLPGVPGVYEVAKFVEKPTLAVAETFVADGGYHWNGGIFLLSARSYIEELRQWAPEVLRACAEALSNARRENPLVYPEASAFLSSPDLSIDYAVMEKTQKAVVVPVEMGWSDVGSWEALWAVRDRDENGNCIKGAALTVDAQRNLLYVEDGPPIAALGLEDMIVVSTASGILVMPRSRSQDVKKVVELVKSGHFNASDPAPSL</sequence>
<dbReference type="PANTHER" id="PTHR46390">
    <property type="entry name" value="MANNOSE-1-PHOSPHATE GUANYLYLTRANSFERASE"/>
    <property type="match status" value="1"/>
</dbReference>
<dbReference type="InterPro" id="IPR051161">
    <property type="entry name" value="Mannose-6P_isomerase_type2"/>
</dbReference>
<accession>A0ABM7FVT8</accession>
<organism evidence="4 5">
    <name type="scientific">Sphingomonas bisphenolicum</name>
    <dbReference type="NCBI Taxonomy" id="296544"/>
    <lineage>
        <taxon>Bacteria</taxon>
        <taxon>Pseudomonadati</taxon>
        <taxon>Pseudomonadota</taxon>
        <taxon>Alphaproteobacteria</taxon>
        <taxon>Sphingomonadales</taxon>
        <taxon>Sphingomonadaceae</taxon>
        <taxon>Sphingomonas</taxon>
    </lineage>
</organism>
<evidence type="ECO:0008006" key="6">
    <source>
        <dbReference type="Google" id="ProtNLM"/>
    </source>
</evidence>
<evidence type="ECO:0000256" key="1">
    <source>
        <dbReference type="RuleBase" id="RU004190"/>
    </source>
</evidence>
<evidence type="ECO:0000313" key="5">
    <source>
        <dbReference type="Proteomes" id="UP001059971"/>
    </source>
</evidence>